<dbReference type="Pfam" id="PF08811">
    <property type="entry name" value="DUF1800"/>
    <property type="match status" value="1"/>
</dbReference>
<proteinExistence type="predicted"/>
<dbReference type="InterPro" id="IPR014917">
    <property type="entry name" value="DUF1800"/>
</dbReference>
<keyword evidence="2" id="KW-1185">Reference proteome</keyword>
<reference evidence="1 2" key="1">
    <citation type="journal article" date="2014" name="Genome Announc.">
        <title>Draft Genome Sequence of the Agar-Degrading Bacterium Catenovulum sp. Strain DS-2, Isolated from Intestines of Haliotis diversicolor.</title>
        <authorList>
            <person name="Shan D."/>
            <person name="Li X."/>
            <person name="Gu Z."/>
            <person name="Wei G."/>
            <person name="Gao Z."/>
            <person name="Shao Z."/>
        </authorList>
    </citation>
    <scope>NUCLEOTIDE SEQUENCE [LARGE SCALE GENOMIC DNA]</scope>
    <source>
        <strain evidence="1 2">DS-2</strain>
    </source>
</reference>
<dbReference type="eggNOG" id="COG5267">
    <property type="taxonomic scope" value="Bacteria"/>
</dbReference>
<comment type="caution">
    <text evidence="1">The sequence shown here is derived from an EMBL/GenBank/DDBJ whole genome shotgun (WGS) entry which is preliminary data.</text>
</comment>
<evidence type="ECO:0000313" key="2">
    <source>
        <dbReference type="Proteomes" id="UP000019276"/>
    </source>
</evidence>
<gene>
    <name evidence="1" type="ORF">DS2_11843</name>
</gene>
<dbReference type="Proteomes" id="UP000019276">
    <property type="component" value="Unassembled WGS sequence"/>
</dbReference>
<accession>W7QA35</accession>
<dbReference type="RefSeq" id="WP_035015011.1">
    <property type="nucleotide sequence ID" value="NZ_ARZY01000021.1"/>
</dbReference>
<dbReference type="EMBL" id="ARZY01000021">
    <property type="protein sequence ID" value="EWH09659.1"/>
    <property type="molecule type" value="Genomic_DNA"/>
</dbReference>
<evidence type="ECO:0008006" key="3">
    <source>
        <dbReference type="Google" id="ProtNLM"/>
    </source>
</evidence>
<protein>
    <recommendedName>
        <fullName evidence="3">DUF1800 domain-containing protein</fullName>
    </recommendedName>
</protein>
<sequence>MTISTETAIAYQRFGYGVNPNQTLVESNHKTWLINQLKPIFPDSSIWSLAKAYEYQAQYRKMRMEERKGNQSEAQMQQSDKFKKKFYQQSKLASYYSAQFAIETENGLQARLLDFFSNHFSVTASGNVMRALAPLLEIEAIAPNLTGKFSDLLLAVESHPAMLVYLNNEQSVGPDSQLAKKRKNKGLNENLAREILELHTLGVDGGYNQQDVIELAKAITGWSVANPIREDTIGFIYRQRTHQPGKRKVLGKTYSQKGMEQGKAILQDLAVHPATAKFVCTKLVRHFISDQPNQQIVQTMQAAWKKTDGDIKAVITAMIEHPESWREDRQKFKTPREFLISSYRLSDIQYKGKQQRAFMNSLEMMGQKPFSAGSPAGFKDERNAWDGPDALLNRIDWANAYAKQVKKDPLELAKAAFGESLSANTYTFLKRAESRQQALAMLLMSPEFQFS</sequence>
<dbReference type="STRING" id="1328313.DS2_11843"/>
<organism evidence="1 2">
    <name type="scientific">Catenovulum agarivorans DS-2</name>
    <dbReference type="NCBI Taxonomy" id="1328313"/>
    <lineage>
        <taxon>Bacteria</taxon>
        <taxon>Pseudomonadati</taxon>
        <taxon>Pseudomonadota</taxon>
        <taxon>Gammaproteobacteria</taxon>
        <taxon>Alteromonadales</taxon>
        <taxon>Alteromonadaceae</taxon>
        <taxon>Catenovulum</taxon>
    </lineage>
</organism>
<dbReference type="AlphaFoldDB" id="W7QA35"/>
<name>W7QA35_9ALTE</name>
<evidence type="ECO:0000313" key="1">
    <source>
        <dbReference type="EMBL" id="EWH09659.1"/>
    </source>
</evidence>
<dbReference type="PATRIC" id="fig|1328313.3.peg.2421"/>